<dbReference type="SUPFAM" id="SSF52283">
    <property type="entry name" value="Formate/glycerate dehydrogenase catalytic domain-like"/>
    <property type="match status" value="1"/>
</dbReference>
<dbReference type="EMBL" id="JDYK01000003">
    <property type="protein sequence ID" value="EWS82305.1"/>
    <property type="molecule type" value="Genomic_DNA"/>
</dbReference>
<protein>
    <submittedName>
        <fullName evidence="8">2-hydroxyacid dehydrogenase</fullName>
    </submittedName>
</protein>
<dbReference type="HOGENOM" id="CLU_019796_1_3_11"/>
<evidence type="ECO:0000256" key="4">
    <source>
        <dbReference type="RuleBase" id="RU003719"/>
    </source>
</evidence>
<dbReference type="InterPro" id="IPR050223">
    <property type="entry name" value="D-isomer_2-hydroxyacid_DH"/>
</dbReference>
<evidence type="ECO:0000256" key="3">
    <source>
        <dbReference type="ARBA" id="ARBA00023027"/>
    </source>
</evidence>
<proteinExistence type="inferred from homology"/>
<evidence type="ECO:0000259" key="6">
    <source>
        <dbReference type="Pfam" id="PF00389"/>
    </source>
</evidence>
<gene>
    <name evidence="8" type="ORF">BF93_11860</name>
</gene>
<dbReference type="Gene3D" id="3.40.50.720">
    <property type="entry name" value="NAD(P)-binding Rossmann-like Domain"/>
    <property type="match status" value="2"/>
</dbReference>
<dbReference type="InterPro" id="IPR006140">
    <property type="entry name" value="D-isomer_DH_NAD-bd"/>
</dbReference>
<dbReference type="PANTHER" id="PTHR10996:SF178">
    <property type="entry name" value="2-HYDROXYACID DEHYDROGENASE YGL185C-RELATED"/>
    <property type="match status" value="1"/>
</dbReference>
<dbReference type="GO" id="GO:0051287">
    <property type="term" value="F:NAD binding"/>
    <property type="evidence" value="ECO:0007669"/>
    <property type="project" value="InterPro"/>
</dbReference>
<keyword evidence="2 4" id="KW-0560">Oxidoreductase</keyword>
<dbReference type="Pfam" id="PF00389">
    <property type="entry name" value="2-Hacid_dh"/>
    <property type="match status" value="1"/>
</dbReference>
<dbReference type="AlphaFoldDB" id="Z9JV99"/>
<dbReference type="PATRIC" id="fig|396014.3.peg.878"/>
<dbReference type="Proteomes" id="UP000023067">
    <property type="component" value="Unassembled WGS sequence"/>
</dbReference>
<keyword evidence="9" id="KW-1185">Reference proteome</keyword>
<accession>Z9JV99</accession>
<feature type="domain" description="D-isomer specific 2-hydroxyacid dehydrogenase NAD-binding" evidence="7">
    <location>
        <begin position="159"/>
        <end position="323"/>
    </location>
</feature>
<dbReference type="GO" id="GO:0005829">
    <property type="term" value="C:cytosol"/>
    <property type="evidence" value="ECO:0007669"/>
    <property type="project" value="TreeGrafter"/>
</dbReference>
<reference evidence="8 9" key="1">
    <citation type="submission" date="2014-02" db="EMBL/GenBank/DDBJ databases">
        <title>Genome sequence of Brachybacterium phenoliresistens strain W13A50.</title>
        <authorList>
            <person name="Wang X."/>
        </authorList>
    </citation>
    <scope>NUCLEOTIDE SEQUENCE [LARGE SCALE GENOMIC DNA]</scope>
    <source>
        <strain evidence="8 9">W13A50</strain>
    </source>
</reference>
<dbReference type="CDD" id="cd12167">
    <property type="entry name" value="2-Hacid_dh_8"/>
    <property type="match status" value="1"/>
</dbReference>
<evidence type="ECO:0000313" key="9">
    <source>
        <dbReference type="Proteomes" id="UP000023067"/>
    </source>
</evidence>
<keyword evidence="3" id="KW-0520">NAD</keyword>
<sequence>MDGNDPTITAEPPPGASSSSVPSAARERAPRPRAVLSAADGPLIDLLFPAELRRRLEETVALEQHTDPAGLLHPDARTAEAEILLLGWGSPALDATALARFPRLGLVAFAGGEAAKAIDPVAADAAGILRTNAGEANSRPVAEFTLAAVLLAGTGAFWAQRTYAREQAFLDREARMPTLGNHGRTVGIVGASRIGRQVISLLQRHDLRILLHDPTLDPAAIRALGCLPASLPELMRDSEIVSIHAPELPSTRGMISREMLALLPDGATLVNTARGSLVDQDALTEEVASGRLLAVLDVTEPDPLPAGHPLYTLPGAFLTPHVSGSLGRELSRLGEMILAEVERFVRGEPLRWQEGPAAASTM</sequence>
<evidence type="ECO:0000313" key="8">
    <source>
        <dbReference type="EMBL" id="EWS82305.1"/>
    </source>
</evidence>
<organism evidence="8 9">
    <name type="scientific">Brachybacterium phenoliresistens</name>
    <dbReference type="NCBI Taxonomy" id="396014"/>
    <lineage>
        <taxon>Bacteria</taxon>
        <taxon>Bacillati</taxon>
        <taxon>Actinomycetota</taxon>
        <taxon>Actinomycetes</taxon>
        <taxon>Micrococcales</taxon>
        <taxon>Dermabacteraceae</taxon>
        <taxon>Brachybacterium</taxon>
    </lineage>
</organism>
<evidence type="ECO:0000256" key="1">
    <source>
        <dbReference type="ARBA" id="ARBA00005854"/>
    </source>
</evidence>
<dbReference type="STRING" id="396014.BF93_11860"/>
<dbReference type="GO" id="GO:0030267">
    <property type="term" value="F:glyoxylate reductase (NADPH) activity"/>
    <property type="evidence" value="ECO:0007669"/>
    <property type="project" value="TreeGrafter"/>
</dbReference>
<dbReference type="InterPro" id="IPR036291">
    <property type="entry name" value="NAD(P)-bd_dom_sf"/>
</dbReference>
<evidence type="ECO:0000256" key="5">
    <source>
        <dbReference type="SAM" id="MobiDB-lite"/>
    </source>
</evidence>
<feature type="region of interest" description="Disordered" evidence="5">
    <location>
        <begin position="1"/>
        <end position="34"/>
    </location>
</feature>
<dbReference type="PANTHER" id="PTHR10996">
    <property type="entry name" value="2-HYDROXYACID DEHYDROGENASE-RELATED"/>
    <property type="match status" value="1"/>
</dbReference>
<comment type="caution">
    <text evidence="8">The sequence shown here is derived from an EMBL/GenBank/DDBJ whole genome shotgun (WGS) entry which is preliminary data.</text>
</comment>
<dbReference type="eggNOG" id="COG0111">
    <property type="taxonomic scope" value="Bacteria"/>
</dbReference>
<dbReference type="Pfam" id="PF02826">
    <property type="entry name" value="2-Hacid_dh_C"/>
    <property type="match status" value="1"/>
</dbReference>
<dbReference type="SUPFAM" id="SSF51735">
    <property type="entry name" value="NAD(P)-binding Rossmann-fold domains"/>
    <property type="match status" value="1"/>
</dbReference>
<name>Z9JV99_9MICO</name>
<dbReference type="RefSeq" id="WP_084148253.1">
    <property type="nucleotide sequence ID" value="NZ_KK069989.1"/>
</dbReference>
<dbReference type="InterPro" id="IPR006139">
    <property type="entry name" value="D-isomer_2_OHA_DH_cat_dom"/>
</dbReference>
<evidence type="ECO:0000256" key="2">
    <source>
        <dbReference type="ARBA" id="ARBA00023002"/>
    </source>
</evidence>
<evidence type="ECO:0000259" key="7">
    <source>
        <dbReference type="Pfam" id="PF02826"/>
    </source>
</evidence>
<comment type="similarity">
    <text evidence="1 4">Belongs to the D-isomer specific 2-hydroxyacid dehydrogenase family.</text>
</comment>
<feature type="domain" description="D-isomer specific 2-hydroxyacid dehydrogenase catalytic" evidence="6">
    <location>
        <begin position="79"/>
        <end position="351"/>
    </location>
</feature>
<dbReference type="GO" id="GO:0016618">
    <property type="term" value="F:hydroxypyruvate reductase [NAD(P)H] activity"/>
    <property type="evidence" value="ECO:0007669"/>
    <property type="project" value="TreeGrafter"/>
</dbReference>
<dbReference type="OrthoDB" id="4324715at2"/>